<dbReference type="InterPro" id="IPR036890">
    <property type="entry name" value="HATPase_C_sf"/>
</dbReference>
<feature type="region of interest" description="Disordered" evidence="9">
    <location>
        <begin position="345"/>
        <end position="370"/>
    </location>
</feature>
<dbReference type="GO" id="GO:0016020">
    <property type="term" value="C:membrane"/>
    <property type="evidence" value="ECO:0007669"/>
    <property type="project" value="InterPro"/>
</dbReference>
<proteinExistence type="predicted"/>
<dbReference type="CDD" id="cd16917">
    <property type="entry name" value="HATPase_UhpB-NarQ-NarX-like"/>
    <property type="match status" value="1"/>
</dbReference>
<dbReference type="Gene3D" id="3.30.565.10">
    <property type="entry name" value="Histidine kinase-like ATPase, C-terminal domain"/>
    <property type="match status" value="1"/>
</dbReference>
<evidence type="ECO:0000256" key="3">
    <source>
        <dbReference type="ARBA" id="ARBA00022553"/>
    </source>
</evidence>
<keyword evidence="5" id="KW-0547">Nucleotide-binding</keyword>
<evidence type="ECO:0000256" key="1">
    <source>
        <dbReference type="ARBA" id="ARBA00000085"/>
    </source>
</evidence>
<keyword evidence="14" id="KW-1185">Reference proteome</keyword>
<name>A0A918ARI0_9PSEU</name>
<evidence type="ECO:0000313" key="14">
    <source>
        <dbReference type="Proteomes" id="UP000639606"/>
    </source>
</evidence>
<dbReference type="Gene3D" id="1.20.5.1930">
    <property type="match status" value="1"/>
</dbReference>
<evidence type="ECO:0000313" key="13">
    <source>
        <dbReference type="EMBL" id="GGP72768.1"/>
    </source>
</evidence>
<keyword evidence="4" id="KW-0808">Transferase</keyword>
<reference evidence="13" key="2">
    <citation type="submission" date="2020-09" db="EMBL/GenBank/DDBJ databases">
        <authorList>
            <person name="Sun Q."/>
            <person name="Ohkuma M."/>
        </authorList>
    </citation>
    <scope>NUCLEOTIDE SEQUENCE</scope>
    <source>
        <strain evidence="13">JCM 3313</strain>
    </source>
</reference>
<dbReference type="PANTHER" id="PTHR24421:SF10">
    <property type="entry name" value="NITRATE_NITRITE SENSOR PROTEIN NARQ"/>
    <property type="match status" value="1"/>
</dbReference>
<dbReference type="SUPFAM" id="SSF55874">
    <property type="entry name" value="ATPase domain of HSP90 chaperone/DNA topoisomerase II/histidine kinase"/>
    <property type="match status" value="1"/>
</dbReference>
<evidence type="ECO:0000256" key="7">
    <source>
        <dbReference type="ARBA" id="ARBA00022840"/>
    </source>
</evidence>
<evidence type="ECO:0000256" key="8">
    <source>
        <dbReference type="ARBA" id="ARBA00023012"/>
    </source>
</evidence>
<dbReference type="InterPro" id="IPR011712">
    <property type="entry name" value="Sig_transdc_His_kin_sub3_dim/P"/>
</dbReference>
<keyword evidence="10" id="KW-0812">Transmembrane</keyword>
<feature type="transmembrane region" description="Helical" evidence="10">
    <location>
        <begin position="7"/>
        <end position="27"/>
    </location>
</feature>
<keyword evidence="8" id="KW-0902">Two-component regulatory system</keyword>
<sequence>MVILGEVLAVTVPAAMALMAGTAPYEWSLPAALFACIALPLRHRRPWLSLLACLPALLGGLGWPATVVALYHIGRTSGVRSMAAWVAVTTLTPATLVVINESLPPSRTLLTYAFTLFVSGAPTALGALITTRQELTTTLAEAQRARAAELAAREHSARAAERARIAREIHDAVGHHATLIAVESAALAATTDEPETRVAALRLRTSAKEALNEMRAALALLHAEPPRNQDGIPTLVERARAAGVKVTLDDQSGPIPPAVGRAAFRVVQEALTNVTKHAPGAEVHVRLSQRDGTLRISVVNGPPTAAAAEPKGDGIGLHGLAERVRLAGGTLRCGPSGDGFAVEATLPISSSEDGEEGAGSRGARRGQASA</sequence>
<dbReference type="InterPro" id="IPR003594">
    <property type="entry name" value="HATPase_dom"/>
</dbReference>
<feature type="transmembrane region" description="Helical" evidence="10">
    <location>
        <begin position="83"/>
        <end position="103"/>
    </location>
</feature>
<dbReference type="InterPro" id="IPR050482">
    <property type="entry name" value="Sensor_HK_TwoCompSys"/>
</dbReference>
<feature type="domain" description="Histidine kinase/HSP90-like ATPase" evidence="11">
    <location>
        <begin position="262"/>
        <end position="348"/>
    </location>
</feature>
<dbReference type="Pfam" id="PF02518">
    <property type="entry name" value="HATPase_c"/>
    <property type="match status" value="1"/>
</dbReference>
<protein>
    <recommendedName>
        <fullName evidence="2">histidine kinase</fullName>
        <ecNumber evidence="2">2.7.13.3</ecNumber>
    </recommendedName>
</protein>
<evidence type="ECO:0000256" key="2">
    <source>
        <dbReference type="ARBA" id="ARBA00012438"/>
    </source>
</evidence>
<dbReference type="GO" id="GO:0005524">
    <property type="term" value="F:ATP binding"/>
    <property type="evidence" value="ECO:0007669"/>
    <property type="project" value="UniProtKB-KW"/>
</dbReference>
<dbReference type="GO" id="GO:0000155">
    <property type="term" value="F:phosphorelay sensor kinase activity"/>
    <property type="evidence" value="ECO:0007669"/>
    <property type="project" value="InterPro"/>
</dbReference>
<dbReference type="Pfam" id="PF07730">
    <property type="entry name" value="HisKA_3"/>
    <property type="match status" value="1"/>
</dbReference>
<evidence type="ECO:0000259" key="12">
    <source>
        <dbReference type="Pfam" id="PF07730"/>
    </source>
</evidence>
<feature type="transmembrane region" description="Helical" evidence="10">
    <location>
        <begin position="109"/>
        <end position="129"/>
    </location>
</feature>
<gene>
    <name evidence="13" type="ORF">GCM10010185_52670</name>
</gene>
<dbReference type="Proteomes" id="UP000639606">
    <property type="component" value="Unassembled WGS sequence"/>
</dbReference>
<dbReference type="EC" id="2.7.13.3" evidence="2"/>
<keyword evidence="10" id="KW-0472">Membrane</keyword>
<keyword evidence="3" id="KW-0597">Phosphoprotein</keyword>
<comment type="catalytic activity">
    <reaction evidence="1">
        <text>ATP + protein L-histidine = ADP + protein N-phospho-L-histidine.</text>
        <dbReference type="EC" id="2.7.13.3"/>
    </reaction>
</comment>
<feature type="transmembrane region" description="Helical" evidence="10">
    <location>
        <begin position="47"/>
        <end position="71"/>
    </location>
</feature>
<feature type="domain" description="Signal transduction histidine kinase subgroup 3 dimerisation and phosphoacceptor" evidence="12">
    <location>
        <begin position="161"/>
        <end position="222"/>
    </location>
</feature>
<accession>A0A918ARI0</accession>
<keyword evidence="6" id="KW-0418">Kinase</keyword>
<evidence type="ECO:0000256" key="10">
    <source>
        <dbReference type="SAM" id="Phobius"/>
    </source>
</evidence>
<evidence type="ECO:0000256" key="5">
    <source>
        <dbReference type="ARBA" id="ARBA00022741"/>
    </source>
</evidence>
<evidence type="ECO:0000256" key="4">
    <source>
        <dbReference type="ARBA" id="ARBA00022679"/>
    </source>
</evidence>
<dbReference type="AlphaFoldDB" id="A0A918ARI0"/>
<keyword evidence="10" id="KW-1133">Transmembrane helix</keyword>
<dbReference type="GO" id="GO:0046983">
    <property type="term" value="F:protein dimerization activity"/>
    <property type="evidence" value="ECO:0007669"/>
    <property type="project" value="InterPro"/>
</dbReference>
<reference evidence="13" key="1">
    <citation type="journal article" date="2014" name="Int. J. Syst. Evol. Microbiol.">
        <title>Complete genome sequence of Corynebacterium casei LMG S-19264T (=DSM 44701T), isolated from a smear-ripened cheese.</title>
        <authorList>
            <consortium name="US DOE Joint Genome Institute (JGI-PGF)"/>
            <person name="Walter F."/>
            <person name="Albersmeier A."/>
            <person name="Kalinowski J."/>
            <person name="Ruckert C."/>
        </authorList>
    </citation>
    <scope>NUCLEOTIDE SEQUENCE</scope>
    <source>
        <strain evidence="13">JCM 3313</strain>
    </source>
</reference>
<dbReference type="EMBL" id="BMRG01000013">
    <property type="protein sequence ID" value="GGP72768.1"/>
    <property type="molecule type" value="Genomic_DNA"/>
</dbReference>
<evidence type="ECO:0000256" key="6">
    <source>
        <dbReference type="ARBA" id="ARBA00022777"/>
    </source>
</evidence>
<comment type="caution">
    <text evidence="13">The sequence shown here is derived from an EMBL/GenBank/DDBJ whole genome shotgun (WGS) entry which is preliminary data.</text>
</comment>
<evidence type="ECO:0000259" key="11">
    <source>
        <dbReference type="Pfam" id="PF02518"/>
    </source>
</evidence>
<organism evidence="13 14">
    <name type="scientific">Saccharothrix coeruleofusca</name>
    <dbReference type="NCBI Taxonomy" id="33919"/>
    <lineage>
        <taxon>Bacteria</taxon>
        <taxon>Bacillati</taxon>
        <taxon>Actinomycetota</taxon>
        <taxon>Actinomycetes</taxon>
        <taxon>Pseudonocardiales</taxon>
        <taxon>Pseudonocardiaceae</taxon>
        <taxon>Saccharothrix</taxon>
    </lineage>
</organism>
<keyword evidence="7" id="KW-0067">ATP-binding</keyword>
<evidence type="ECO:0000256" key="9">
    <source>
        <dbReference type="SAM" id="MobiDB-lite"/>
    </source>
</evidence>
<dbReference type="PANTHER" id="PTHR24421">
    <property type="entry name" value="NITRATE/NITRITE SENSOR PROTEIN NARX-RELATED"/>
    <property type="match status" value="1"/>
</dbReference>